<reference evidence="1" key="1">
    <citation type="submission" date="2020-04" db="EMBL/GenBank/DDBJ databases">
        <title>A chromosome-scale assembly and high-density genetic map of the yellow drum (Nibea albiflora) genome.</title>
        <authorList>
            <person name="Xu D."/>
            <person name="Zhang W."/>
            <person name="Chen R."/>
            <person name="Tan P."/>
            <person name="Wang L."/>
            <person name="Song H."/>
            <person name="Tian L."/>
            <person name="Zhu Q."/>
            <person name="Wang B."/>
        </authorList>
    </citation>
    <scope>NUCLEOTIDE SEQUENCE</scope>
    <source>
        <strain evidence="1">ZJHYS-2018</strain>
    </source>
</reference>
<evidence type="ECO:0000313" key="2">
    <source>
        <dbReference type="Proteomes" id="UP000805704"/>
    </source>
</evidence>
<name>A0ACB7ESA8_NIBAL</name>
<organism evidence="1 2">
    <name type="scientific">Nibea albiflora</name>
    <name type="common">Yellow drum</name>
    <name type="synonym">Corvina albiflora</name>
    <dbReference type="NCBI Taxonomy" id="240163"/>
    <lineage>
        <taxon>Eukaryota</taxon>
        <taxon>Metazoa</taxon>
        <taxon>Chordata</taxon>
        <taxon>Craniata</taxon>
        <taxon>Vertebrata</taxon>
        <taxon>Euteleostomi</taxon>
        <taxon>Actinopterygii</taxon>
        <taxon>Neopterygii</taxon>
        <taxon>Teleostei</taxon>
        <taxon>Neoteleostei</taxon>
        <taxon>Acanthomorphata</taxon>
        <taxon>Eupercaria</taxon>
        <taxon>Sciaenidae</taxon>
        <taxon>Nibea</taxon>
    </lineage>
</organism>
<keyword evidence="2" id="KW-1185">Reference proteome</keyword>
<protein>
    <submittedName>
        <fullName evidence="1">Zona pellucida sperm-binding protein 3</fullName>
    </submittedName>
</protein>
<sequence length="586" mass="64557">MGFREVLLFGFALLLSSGNLSAATQNLVNLSENETWNQIPITTRSPQTRDRRSNSTEYSNHPGSPVTYRLKIYQLRDPAVSEQNPLRDLMEQMQAPQKQQGSEEPEPVETSTLPPQQLLVPGPDLNPPVKQESKVPVKFEQWVPVTAGSVAARCGEGKVTVEVQQNFLGNGQLIRPSDLTLGGCAALHTADHILHFQTELQGCGSTTTMTEEALIYSFSLMYSPTPIGNTVILKTNPAEVVIECHYRRRHYVSSDAMSPSWKPSASNVFAAQQLNFSLRLMTEDWQSQRPSSVYFLSDVMHIEAAVHRGHHLPLRVYVDSCVATANPDPSSEPRYAFISNHGCFNDAKLTGAKSYFMQRSQEDKLHLQLKAFRFHQDHRNSLYITCRLKATTRSVPVDPQRKACSFLTEANRWVASGGDNKVCSCCETSCGGRRRKRRLAADAGLPPNLQWEGTAALGPILLEENILEEALLPEPAALHQTHEVTRAASYSSVALPCGVGAALAGVLLAFMSAVIFGKLRKPAGHVGGLSVSSSQPLRTAHKNPGLRTGEKLLTLGSLPEEEKGKRRFDLRSHTFTSPLRGIPKHP</sequence>
<dbReference type="Proteomes" id="UP000805704">
    <property type="component" value="Chromosome 24"/>
</dbReference>
<dbReference type="EMBL" id="CM024812">
    <property type="protein sequence ID" value="KAG8004653.1"/>
    <property type="molecule type" value="Genomic_DNA"/>
</dbReference>
<proteinExistence type="predicted"/>
<accession>A0ACB7ESA8</accession>
<comment type="caution">
    <text evidence="1">The sequence shown here is derived from an EMBL/GenBank/DDBJ whole genome shotgun (WGS) entry which is preliminary data.</text>
</comment>
<evidence type="ECO:0000313" key="1">
    <source>
        <dbReference type="EMBL" id="KAG8004653.1"/>
    </source>
</evidence>
<gene>
    <name evidence="1" type="primary">ZP3</name>
    <name evidence="1" type="ORF">GBF38_008998</name>
</gene>